<evidence type="ECO:0000313" key="3">
    <source>
        <dbReference type="Proteomes" id="UP000584374"/>
    </source>
</evidence>
<evidence type="ECO:0000259" key="1">
    <source>
        <dbReference type="Pfam" id="PF00557"/>
    </source>
</evidence>
<sequence>MNADRAQLPSRLDSARAVMGPLSIGAFVATDHATVRWLLDDEPKEATGVIVTETGLRPVTGHDFAGDPREVRERLGLDLAVVGVETSALPAAVGRVLGGRSLCDLTHLLAPLRSCLDEAALARVRFASRLASRAQTVFREGLAVGVSEAEVAAAVFEAVSRPHDAPAPIVDLMFGSRCALVGMPPTGKRLAAGETALLDFAPLIDGYWSDSCSTVVVAATPNQEIRRLHLAAMKALERAIALVEPGRTVGEIDRAVRDILAEAGYTCPHLTGHGVGLKQQDYPLFSPVSTAVLREGFVLAIEPGGYAEGFGIRVEHVMRVGAGGAELLTTHSLALV</sequence>
<dbReference type="GO" id="GO:0004177">
    <property type="term" value="F:aminopeptidase activity"/>
    <property type="evidence" value="ECO:0007669"/>
    <property type="project" value="UniProtKB-KW"/>
</dbReference>
<dbReference type="PANTHER" id="PTHR46112:SF3">
    <property type="entry name" value="AMINOPEPTIDASE YPDF"/>
    <property type="match status" value="1"/>
</dbReference>
<dbReference type="InterPro" id="IPR000994">
    <property type="entry name" value="Pept_M24"/>
</dbReference>
<feature type="domain" description="Peptidase M24" evidence="1">
    <location>
        <begin position="123"/>
        <end position="320"/>
    </location>
</feature>
<name>A0A840Q349_9PSEU</name>
<keyword evidence="3" id="KW-1185">Reference proteome</keyword>
<accession>A0A840Q349</accession>
<dbReference type="AlphaFoldDB" id="A0A840Q349"/>
<dbReference type="SUPFAM" id="SSF55920">
    <property type="entry name" value="Creatinase/aminopeptidase"/>
    <property type="match status" value="1"/>
</dbReference>
<gene>
    <name evidence="2" type="ORF">BJ970_004476</name>
</gene>
<dbReference type="Gene3D" id="3.90.230.10">
    <property type="entry name" value="Creatinase/methionine aminopeptidase superfamily"/>
    <property type="match status" value="1"/>
</dbReference>
<dbReference type="PANTHER" id="PTHR46112">
    <property type="entry name" value="AMINOPEPTIDASE"/>
    <property type="match status" value="1"/>
</dbReference>
<keyword evidence="2" id="KW-0031">Aminopeptidase</keyword>
<dbReference type="Proteomes" id="UP000584374">
    <property type="component" value="Unassembled WGS sequence"/>
</dbReference>
<reference evidence="2 3" key="1">
    <citation type="submission" date="2020-08" db="EMBL/GenBank/DDBJ databases">
        <title>Sequencing the genomes of 1000 actinobacteria strains.</title>
        <authorList>
            <person name="Klenk H.-P."/>
        </authorList>
    </citation>
    <scope>NUCLEOTIDE SEQUENCE [LARGE SCALE GENOMIC DNA]</scope>
    <source>
        <strain evidence="2 3">DSM 45584</strain>
    </source>
</reference>
<dbReference type="RefSeq" id="WP_184727978.1">
    <property type="nucleotide sequence ID" value="NZ_JACHIW010000001.1"/>
</dbReference>
<dbReference type="CDD" id="cd01066">
    <property type="entry name" value="APP_MetAP"/>
    <property type="match status" value="1"/>
</dbReference>
<keyword evidence="2" id="KW-0645">Protease</keyword>
<dbReference type="EMBL" id="JACHIW010000001">
    <property type="protein sequence ID" value="MBB5156942.1"/>
    <property type="molecule type" value="Genomic_DNA"/>
</dbReference>
<proteinExistence type="predicted"/>
<dbReference type="Pfam" id="PF00557">
    <property type="entry name" value="Peptidase_M24"/>
    <property type="match status" value="1"/>
</dbReference>
<evidence type="ECO:0000313" key="2">
    <source>
        <dbReference type="EMBL" id="MBB5156942.1"/>
    </source>
</evidence>
<organism evidence="2 3">
    <name type="scientific">Saccharopolyspora phatthalungensis</name>
    <dbReference type="NCBI Taxonomy" id="664693"/>
    <lineage>
        <taxon>Bacteria</taxon>
        <taxon>Bacillati</taxon>
        <taxon>Actinomycetota</taxon>
        <taxon>Actinomycetes</taxon>
        <taxon>Pseudonocardiales</taxon>
        <taxon>Pseudonocardiaceae</taxon>
        <taxon>Saccharopolyspora</taxon>
    </lineage>
</organism>
<comment type="caution">
    <text evidence="2">The sequence shown here is derived from an EMBL/GenBank/DDBJ whole genome shotgun (WGS) entry which is preliminary data.</text>
</comment>
<protein>
    <submittedName>
        <fullName evidence="2">Xaa-Pro aminopeptidase</fullName>
    </submittedName>
</protein>
<dbReference type="InterPro" id="IPR036005">
    <property type="entry name" value="Creatinase/aminopeptidase-like"/>
</dbReference>
<dbReference type="InterPro" id="IPR050659">
    <property type="entry name" value="Peptidase_M24B"/>
</dbReference>
<keyword evidence="2" id="KW-0378">Hydrolase</keyword>